<accession>A0A2S9PMN7</accession>
<dbReference type="Proteomes" id="UP000239322">
    <property type="component" value="Unassembled WGS sequence"/>
</dbReference>
<feature type="region of interest" description="Disordered" evidence="1">
    <location>
        <begin position="1"/>
        <end position="34"/>
    </location>
</feature>
<evidence type="ECO:0000313" key="3">
    <source>
        <dbReference type="Proteomes" id="UP000239322"/>
    </source>
</evidence>
<dbReference type="OrthoDB" id="4238817at2"/>
<dbReference type="AlphaFoldDB" id="A0A2S9PMN7"/>
<comment type="caution">
    <text evidence="2">The sequence shown here is derived from an EMBL/GenBank/DDBJ whole genome shotgun (WGS) entry which is preliminary data.</text>
</comment>
<organism evidence="2 3">
    <name type="scientific">Streptomyces solincola</name>
    <dbReference type="NCBI Taxonomy" id="2100817"/>
    <lineage>
        <taxon>Bacteria</taxon>
        <taxon>Bacillati</taxon>
        <taxon>Actinomycetota</taxon>
        <taxon>Actinomycetes</taxon>
        <taxon>Kitasatosporales</taxon>
        <taxon>Streptomycetaceae</taxon>
        <taxon>Streptomyces</taxon>
    </lineage>
</organism>
<keyword evidence="3" id="KW-1185">Reference proteome</keyword>
<evidence type="ECO:0000313" key="2">
    <source>
        <dbReference type="EMBL" id="PRH75657.1"/>
    </source>
</evidence>
<dbReference type="RefSeq" id="WP_105871945.1">
    <property type="nucleotide sequence ID" value="NZ_PVLV01000737.1"/>
</dbReference>
<sequence>MAPRAGNWERVPLIPQSRHAAATEMDAAPAAPPPVPAPPVYSSLLHEWRVHGRALPGVPDHEWDALVSRPVWPGG</sequence>
<protein>
    <submittedName>
        <fullName evidence="2">Uncharacterized protein</fullName>
    </submittedName>
</protein>
<dbReference type="EMBL" id="PVLV01000737">
    <property type="protein sequence ID" value="PRH75657.1"/>
    <property type="molecule type" value="Genomic_DNA"/>
</dbReference>
<proteinExistence type="predicted"/>
<gene>
    <name evidence="2" type="ORF">C6N75_29795</name>
</gene>
<name>A0A2S9PMN7_9ACTN</name>
<reference evidence="2 3" key="1">
    <citation type="submission" date="2018-03" db="EMBL/GenBank/DDBJ databases">
        <title>Novel Streptomyces sp. from soil.</title>
        <authorList>
            <person name="Tan G.Y.A."/>
            <person name="Lee Z.Y."/>
        </authorList>
    </citation>
    <scope>NUCLEOTIDE SEQUENCE [LARGE SCALE GENOMIC DNA]</scope>
    <source>
        <strain evidence="2 3">ST5x</strain>
    </source>
</reference>
<evidence type="ECO:0000256" key="1">
    <source>
        <dbReference type="SAM" id="MobiDB-lite"/>
    </source>
</evidence>